<sequence>MQKSVIRDILAQVAAGGLDPDKALNQLSFSTARDTLHGLNLDPQRELRAGLGEVVFAQGKSEAVLLAAVEGLSRHGPVLVSRVAPEQAGLLSGRFPTGLHWPEARLFSLGGPENLQQRMTPPWPAKGDALVVSAGAADMAVALEAFGTLSFWGCDCGCVTDVGVAGLHRLSPHLEALHSARVIIAVAGMEGALPGVLAGLTPAPVLAVPTSVGYGVGTHGFAALSTMLCTCVPGVAVLNIDNGFGAAAFAAKLLEKSKKRYQPQQNDSNCPC</sequence>
<dbReference type="SMART" id="SM01001">
    <property type="entry name" value="AIRC"/>
    <property type="match status" value="1"/>
</dbReference>
<comment type="caution">
    <text evidence="2">The sequence shown here is derived from an EMBL/GenBank/DDBJ whole genome shotgun (WGS) entry which is preliminary data.</text>
</comment>
<evidence type="ECO:0000259" key="1">
    <source>
        <dbReference type="SMART" id="SM01001"/>
    </source>
</evidence>
<protein>
    <submittedName>
        <fullName evidence="2">Nickel pincer cofactor biosynthesis protein LarB</fullName>
    </submittedName>
</protein>
<dbReference type="InterPro" id="IPR000031">
    <property type="entry name" value="PurE_dom"/>
</dbReference>
<gene>
    <name evidence="2" type="primary">larB</name>
    <name evidence="2" type="ORF">FYJ44_10915</name>
</gene>
<dbReference type="InterPro" id="IPR039476">
    <property type="entry name" value="P2CMN_synthase_LarB"/>
</dbReference>
<dbReference type="GO" id="GO:0006189">
    <property type="term" value="P:'de novo' IMP biosynthetic process"/>
    <property type="evidence" value="ECO:0007669"/>
    <property type="project" value="InterPro"/>
</dbReference>
<evidence type="ECO:0000313" key="2">
    <source>
        <dbReference type="EMBL" id="MSS28530.1"/>
    </source>
</evidence>
<accession>A0A6L5XMT5</accession>
<dbReference type="PANTHER" id="PTHR43064:SF1">
    <property type="entry name" value="SLL1489 PROTEIN"/>
    <property type="match status" value="1"/>
</dbReference>
<dbReference type="AlphaFoldDB" id="A0A6L5XMT5"/>
<dbReference type="Gene3D" id="3.40.50.1970">
    <property type="match status" value="1"/>
</dbReference>
<keyword evidence="3" id="KW-1185">Reference proteome</keyword>
<proteinExistence type="predicted"/>
<dbReference type="RefSeq" id="WP_154512008.1">
    <property type="nucleotide sequence ID" value="NZ_JAXELC010000023.1"/>
</dbReference>
<dbReference type="Proteomes" id="UP000477488">
    <property type="component" value="Unassembled WGS sequence"/>
</dbReference>
<dbReference type="SUPFAM" id="SSF52255">
    <property type="entry name" value="N5-CAIR mutase (phosphoribosylaminoimidazole carboxylase, PurE)"/>
    <property type="match status" value="1"/>
</dbReference>
<feature type="domain" description="PurE" evidence="1">
    <location>
        <begin position="127"/>
        <end position="269"/>
    </location>
</feature>
<reference evidence="2 3" key="1">
    <citation type="submission" date="2019-09" db="EMBL/GenBank/DDBJ databases">
        <title>In-depth cultivation of the pig gut microbiome towards novel bacterial diversity and tailored functional studies.</title>
        <authorList>
            <person name="Wylensek D."/>
            <person name="Hitch T.C.A."/>
            <person name="Clavel T."/>
        </authorList>
    </citation>
    <scope>NUCLEOTIDE SEQUENCE [LARGE SCALE GENOMIC DNA]</scope>
    <source>
        <strain evidence="2 3">PG-178-WT-4</strain>
    </source>
</reference>
<evidence type="ECO:0000313" key="3">
    <source>
        <dbReference type="Proteomes" id="UP000477488"/>
    </source>
</evidence>
<dbReference type="Pfam" id="PF00731">
    <property type="entry name" value="AIRC"/>
    <property type="match status" value="1"/>
</dbReference>
<dbReference type="PANTHER" id="PTHR43064">
    <property type="entry name" value="PHOSPHORIBOSYLAMINOIMIDAZOLE CARBOXYLASE-RELATED"/>
    <property type="match status" value="1"/>
</dbReference>
<dbReference type="GO" id="GO:0016787">
    <property type="term" value="F:hydrolase activity"/>
    <property type="evidence" value="ECO:0007669"/>
    <property type="project" value="InterPro"/>
</dbReference>
<dbReference type="NCBIfam" id="NF033503">
    <property type="entry name" value="LarB"/>
    <property type="match status" value="1"/>
</dbReference>
<dbReference type="EMBL" id="VUMH01000011">
    <property type="protein sequence ID" value="MSS28530.1"/>
    <property type="molecule type" value="Genomic_DNA"/>
</dbReference>
<name>A0A6L5XMT5_9BACT</name>
<organism evidence="2 3">
    <name type="scientific">Desulfovibrio porci</name>
    <dbReference type="NCBI Taxonomy" id="2605782"/>
    <lineage>
        <taxon>Bacteria</taxon>
        <taxon>Pseudomonadati</taxon>
        <taxon>Thermodesulfobacteriota</taxon>
        <taxon>Desulfovibrionia</taxon>
        <taxon>Desulfovibrionales</taxon>
        <taxon>Desulfovibrionaceae</taxon>
        <taxon>Desulfovibrio</taxon>
    </lineage>
</organism>